<evidence type="ECO:0000313" key="2">
    <source>
        <dbReference type="Proteomes" id="UP001501470"/>
    </source>
</evidence>
<reference evidence="1 2" key="1">
    <citation type="journal article" date="2019" name="Int. J. Syst. Evol. Microbiol.">
        <title>The Global Catalogue of Microorganisms (GCM) 10K type strain sequencing project: providing services to taxonomists for standard genome sequencing and annotation.</title>
        <authorList>
            <consortium name="The Broad Institute Genomics Platform"/>
            <consortium name="The Broad Institute Genome Sequencing Center for Infectious Disease"/>
            <person name="Wu L."/>
            <person name="Ma J."/>
        </authorList>
    </citation>
    <scope>NUCLEOTIDE SEQUENCE [LARGE SCALE GENOMIC DNA]</scope>
    <source>
        <strain evidence="1 2">JCM 15933</strain>
    </source>
</reference>
<protein>
    <submittedName>
        <fullName evidence="1">Uncharacterized protein</fullName>
    </submittedName>
</protein>
<sequence length="60" mass="6527">MVFTVDVPAELGRFFAEEIAAPLGVEFHVGVPDSVDPDRIAFLACATWCCAWTPRSRSAT</sequence>
<keyword evidence="2" id="KW-1185">Reference proteome</keyword>
<dbReference type="InterPro" id="IPR012338">
    <property type="entry name" value="Beta-lactam/transpept-like"/>
</dbReference>
<organism evidence="1 2">
    <name type="scientific">Dactylosporangium maewongense</name>
    <dbReference type="NCBI Taxonomy" id="634393"/>
    <lineage>
        <taxon>Bacteria</taxon>
        <taxon>Bacillati</taxon>
        <taxon>Actinomycetota</taxon>
        <taxon>Actinomycetes</taxon>
        <taxon>Micromonosporales</taxon>
        <taxon>Micromonosporaceae</taxon>
        <taxon>Dactylosporangium</taxon>
    </lineage>
</organism>
<name>A0ABN2A2W2_9ACTN</name>
<dbReference type="RefSeq" id="WP_344501937.1">
    <property type="nucleotide sequence ID" value="NZ_BAAAQD010000004.1"/>
</dbReference>
<gene>
    <name evidence="1" type="ORF">GCM10009827_024610</name>
</gene>
<dbReference type="Proteomes" id="UP001501470">
    <property type="component" value="Unassembled WGS sequence"/>
</dbReference>
<accession>A0ABN2A2W2</accession>
<comment type="caution">
    <text evidence="1">The sequence shown here is derived from an EMBL/GenBank/DDBJ whole genome shotgun (WGS) entry which is preliminary data.</text>
</comment>
<dbReference type="Gene3D" id="3.40.710.10">
    <property type="entry name" value="DD-peptidase/beta-lactamase superfamily"/>
    <property type="match status" value="1"/>
</dbReference>
<dbReference type="EMBL" id="BAAAQD010000004">
    <property type="protein sequence ID" value="GAA1509517.1"/>
    <property type="molecule type" value="Genomic_DNA"/>
</dbReference>
<evidence type="ECO:0000313" key="1">
    <source>
        <dbReference type="EMBL" id="GAA1509517.1"/>
    </source>
</evidence>
<proteinExistence type="predicted"/>